<evidence type="ECO:0000313" key="4">
    <source>
        <dbReference type="EMBL" id="AMP99695.1"/>
    </source>
</evidence>
<evidence type="ECO:0000259" key="3">
    <source>
        <dbReference type="Pfam" id="PF16344"/>
    </source>
</evidence>
<evidence type="ECO:0000259" key="2">
    <source>
        <dbReference type="Pfam" id="PF04773"/>
    </source>
</evidence>
<evidence type="ECO:0000256" key="1">
    <source>
        <dbReference type="SAM" id="Phobius"/>
    </source>
</evidence>
<dbReference type="AlphaFoldDB" id="A0A127VEG2"/>
<keyword evidence="5" id="KW-1185">Reference proteome</keyword>
<dbReference type="GO" id="GO:0016989">
    <property type="term" value="F:sigma factor antagonist activity"/>
    <property type="evidence" value="ECO:0007669"/>
    <property type="project" value="TreeGrafter"/>
</dbReference>
<keyword evidence="1" id="KW-0472">Membrane</keyword>
<accession>A0A127VEG2</accession>
<gene>
    <name evidence="4" type="ORF">AY601_2813</name>
</gene>
<protein>
    <recommendedName>
        <fullName evidence="6">FecR family protein</fullName>
    </recommendedName>
</protein>
<dbReference type="Proteomes" id="UP000071561">
    <property type="component" value="Chromosome"/>
</dbReference>
<evidence type="ECO:0008006" key="6">
    <source>
        <dbReference type="Google" id="ProtNLM"/>
    </source>
</evidence>
<dbReference type="InterPro" id="IPR032508">
    <property type="entry name" value="FecR_C"/>
</dbReference>
<proteinExistence type="predicted"/>
<feature type="domain" description="Protein FecR C-terminal" evidence="3">
    <location>
        <begin position="322"/>
        <end position="389"/>
    </location>
</feature>
<dbReference type="Pfam" id="PF04773">
    <property type="entry name" value="FecR"/>
    <property type="match status" value="1"/>
</dbReference>
<dbReference type="PANTHER" id="PTHR30273:SF2">
    <property type="entry name" value="PROTEIN FECR"/>
    <property type="match status" value="1"/>
</dbReference>
<feature type="domain" description="FecR protein" evidence="2">
    <location>
        <begin position="174"/>
        <end position="279"/>
    </location>
</feature>
<dbReference type="PATRIC" id="fig|188932.3.peg.2931"/>
<dbReference type="Gene3D" id="2.60.120.1440">
    <property type="match status" value="1"/>
</dbReference>
<feature type="transmembrane region" description="Helical" evidence="1">
    <location>
        <begin position="80"/>
        <end position="97"/>
    </location>
</feature>
<dbReference type="Pfam" id="PF16344">
    <property type="entry name" value="FecR_C"/>
    <property type="match status" value="1"/>
</dbReference>
<dbReference type="OrthoDB" id="1099963at2"/>
<dbReference type="InterPro" id="IPR006860">
    <property type="entry name" value="FecR"/>
</dbReference>
<keyword evidence="1" id="KW-1133">Transmembrane helix</keyword>
<organism evidence="4 5">
    <name type="scientific">Pedobacter cryoconitis</name>
    <dbReference type="NCBI Taxonomy" id="188932"/>
    <lineage>
        <taxon>Bacteria</taxon>
        <taxon>Pseudomonadati</taxon>
        <taxon>Bacteroidota</taxon>
        <taxon>Sphingobacteriia</taxon>
        <taxon>Sphingobacteriales</taxon>
        <taxon>Sphingobacteriaceae</taxon>
        <taxon>Pedobacter</taxon>
    </lineage>
</organism>
<keyword evidence="1" id="KW-0812">Transmembrane</keyword>
<dbReference type="Gene3D" id="3.55.50.30">
    <property type="match status" value="1"/>
</dbReference>
<dbReference type="EMBL" id="CP014504">
    <property type="protein sequence ID" value="AMP99695.1"/>
    <property type="molecule type" value="Genomic_DNA"/>
</dbReference>
<dbReference type="KEGG" id="pcm:AY601_2813"/>
<dbReference type="InterPro" id="IPR012373">
    <property type="entry name" value="Ferrdict_sens_TM"/>
</dbReference>
<dbReference type="RefSeq" id="WP_068402083.1">
    <property type="nucleotide sequence ID" value="NZ_CP014504.1"/>
</dbReference>
<sequence>MKNLKSEDIIDAFLDGKATAEVSARLETWYLLKAEQAAETDVQHDYEVKNDRMWMNIQQAIKNDSVPPSKVVRLSRISRWAVAAAILMICSLSVLYYKQSNQPVERFTISKGKDIAPGKNSAFLTLANGKRVDLSNAENGVLLAESGLSIVKTKNGQLVYHTKPGQAQSNKPNTIQTPVGGQYMVILPDGSKVWLNAASSLTYPTAFDQDERKVSLTGEGYFEIAHLMQKSGKAVIPFVVTVMKSGKLNQQVKVLGTHFNINSYPDEPVVTTTLLQGSVVVNIPSAQSAVLKPQQQAILKGLQLDVSPADTEVAMAWKNGEFIFREDLASAMRKVARWYGVEVSYEESAPKNLMLGGWMSRETNISAILNHIQSTGKVHFTIEGRRVIVSR</sequence>
<name>A0A127VEG2_9SPHI</name>
<reference evidence="4 5" key="1">
    <citation type="submission" date="2016-03" db="EMBL/GenBank/DDBJ databases">
        <title>Complete genome sequence of Pedobacter cryoconitis PAMC 27485.</title>
        <authorList>
            <person name="Lee J."/>
            <person name="Kim O.-S."/>
        </authorList>
    </citation>
    <scope>NUCLEOTIDE SEQUENCE [LARGE SCALE GENOMIC DNA]</scope>
    <source>
        <strain evidence="4 5">PAMC 27485</strain>
    </source>
</reference>
<dbReference type="PANTHER" id="PTHR30273">
    <property type="entry name" value="PERIPLASMIC SIGNAL SENSOR AND SIGMA FACTOR ACTIVATOR FECR-RELATED"/>
    <property type="match status" value="1"/>
</dbReference>
<evidence type="ECO:0000313" key="5">
    <source>
        <dbReference type="Proteomes" id="UP000071561"/>
    </source>
</evidence>